<evidence type="ECO:0000256" key="2">
    <source>
        <dbReference type="ARBA" id="ARBA00010527"/>
    </source>
</evidence>
<dbReference type="RefSeq" id="WP_146319613.1">
    <property type="nucleotide sequence ID" value="NZ_CP042305.1"/>
</dbReference>
<dbReference type="KEGG" id="huw:FPZ11_07235"/>
<evidence type="ECO:0000259" key="14">
    <source>
        <dbReference type="Pfam" id="PF02096"/>
    </source>
</evidence>
<feature type="transmembrane region" description="Helical" evidence="13">
    <location>
        <begin position="31"/>
        <end position="52"/>
    </location>
</feature>
<feature type="transmembrane region" description="Helical" evidence="13">
    <location>
        <begin position="161"/>
        <end position="181"/>
    </location>
</feature>
<dbReference type="InterPro" id="IPR028055">
    <property type="entry name" value="YidC/Oxa/ALB_C"/>
</dbReference>
<evidence type="ECO:0000313" key="16">
    <source>
        <dbReference type="Proteomes" id="UP000320216"/>
    </source>
</evidence>
<feature type="transmembrane region" description="Helical" evidence="13">
    <location>
        <begin position="6"/>
        <end position="24"/>
    </location>
</feature>
<feature type="transmembrane region" description="Helical" evidence="13">
    <location>
        <begin position="103"/>
        <end position="123"/>
    </location>
</feature>
<dbReference type="AlphaFoldDB" id="A0A5B8M471"/>
<dbReference type="InterPro" id="IPR001708">
    <property type="entry name" value="YidC/ALB3/OXA1/COX18"/>
</dbReference>
<evidence type="ECO:0000256" key="7">
    <source>
        <dbReference type="ARBA" id="ARBA00025034"/>
    </source>
</evidence>
<gene>
    <name evidence="15" type="ORF">FPZ11_07235</name>
</gene>
<evidence type="ECO:0000256" key="13">
    <source>
        <dbReference type="SAM" id="Phobius"/>
    </source>
</evidence>
<accession>A0A5B8M471</accession>
<evidence type="ECO:0000256" key="12">
    <source>
        <dbReference type="RuleBase" id="RU003945"/>
    </source>
</evidence>
<evidence type="ECO:0000256" key="3">
    <source>
        <dbReference type="ARBA" id="ARBA00015325"/>
    </source>
</evidence>
<evidence type="ECO:0000256" key="6">
    <source>
        <dbReference type="ARBA" id="ARBA00023136"/>
    </source>
</evidence>
<dbReference type="PANTHER" id="PTHR12428">
    <property type="entry name" value="OXA1"/>
    <property type="match status" value="1"/>
</dbReference>
<reference evidence="15 16" key="1">
    <citation type="submission" date="2019-07" db="EMBL/GenBank/DDBJ databases">
        <title>Full genome sequence of Humibacter sp. WJ7-1.</title>
        <authorList>
            <person name="Im W.-T."/>
        </authorList>
    </citation>
    <scope>NUCLEOTIDE SEQUENCE [LARGE SCALE GENOMIC DNA]</scope>
    <source>
        <strain evidence="15 16">WJ7-1</strain>
    </source>
</reference>
<keyword evidence="5 13" id="KW-1133">Transmembrane helix</keyword>
<keyword evidence="16" id="KW-1185">Reference proteome</keyword>
<evidence type="ECO:0000256" key="8">
    <source>
        <dbReference type="ARBA" id="ARBA00026028"/>
    </source>
</evidence>
<protein>
    <recommendedName>
        <fullName evidence="3">Membrane protein insertase YidC</fullName>
    </recommendedName>
    <alternativeName>
        <fullName evidence="11">Foldase YidC</fullName>
    </alternativeName>
    <alternativeName>
        <fullName evidence="10">Membrane integrase YidC</fullName>
    </alternativeName>
    <alternativeName>
        <fullName evidence="9">Membrane protein YidC</fullName>
    </alternativeName>
</protein>
<evidence type="ECO:0000313" key="15">
    <source>
        <dbReference type="EMBL" id="QDZ14575.1"/>
    </source>
</evidence>
<dbReference type="PANTHER" id="PTHR12428:SF65">
    <property type="entry name" value="CYTOCHROME C OXIDASE ASSEMBLY PROTEIN COX18, MITOCHONDRIAL"/>
    <property type="match status" value="1"/>
</dbReference>
<dbReference type="OrthoDB" id="9780552at2"/>
<evidence type="ECO:0000256" key="1">
    <source>
        <dbReference type="ARBA" id="ARBA00004141"/>
    </source>
</evidence>
<proteinExistence type="inferred from homology"/>
<sequence length="246" mass="25483">MDPFSFPPFAAVLSGASALITSMAEAIGDVLPIGVAVLVAIAVATLAVRAALLPVGLSSARAQVARSRLAPRLRDLQKRHAKDAVTLGRKTQELYAAEGVSPFAGMLPALVQIPVVSVVYGVFTRATIAGHANALLAHTVFGTPLGASFAGLLAAGSVAQLALPLVFLLVIAAAAVTSRHFTLRTSRRLDPSAPAPGTMARALSWLPVLSVVFAALAPVAASVYLAVTMWWTAVERTLATRDPRHV</sequence>
<evidence type="ECO:0000256" key="10">
    <source>
        <dbReference type="ARBA" id="ARBA00033245"/>
    </source>
</evidence>
<keyword evidence="4 12" id="KW-0812">Transmembrane</keyword>
<comment type="similarity">
    <text evidence="2">Belongs to the OXA1/ALB3/YidC family. Type 1 subfamily.</text>
</comment>
<organism evidence="15 16">
    <name type="scientific">Humibacter ginsenosidimutans</name>
    <dbReference type="NCBI Taxonomy" id="2599293"/>
    <lineage>
        <taxon>Bacteria</taxon>
        <taxon>Bacillati</taxon>
        <taxon>Actinomycetota</taxon>
        <taxon>Actinomycetes</taxon>
        <taxon>Micrococcales</taxon>
        <taxon>Microbacteriaceae</taxon>
        <taxon>Humibacter</taxon>
    </lineage>
</organism>
<feature type="transmembrane region" description="Helical" evidence="13">
    <location>
        <begin position="202"/>
        <end position="227"/>
    </location>
</feature>
<name>A0A5B8M471_9MICO</name>
<comment type="subunit">
    <text evidence="8">Interacts with the Sec translocase complex via SecD. Specifically interacts with transmembrane segments of nascent integral membrane proteins during membrane integration.</text>
</comment>
<dbReference type="GO" id="GO:0032977">
    <property type="term" value="F:membrane insertase activity"/>
    <property type="evidence" value="ECO:0007669"/>
    <property type="project" value="InterPro"/>
</dbReference>
<evidence type="ECO:0000256" key="11">
    <source>
        <dbReference type="ARBA" id="ARBA00033342"/>
    </source>
</evidence>
<dbReference type="GO" id="GO:0051205">
    <property type="term" value="P:protein insertion into membrane"/>
    <property type="evidence" value="ECO:0007669"/>
    <property type="project" value="TreeGrafter"/>
</dbReference>
<dbReference type="EMBL" id="CP042305">
    <property type="protein sequence ID" value="QDZ14575.1"/>
    <property type="molecule type" value="Genomic_DNA"/>
</dbReference>
<dbReference type="NCBIfam" id="TIGR03592">
    <property type="entry name" value="yidC_oxa1_cterm"/>
    <property type="match status" value="1"/>
</dbReference>
<dbReference type="Pfam" id="PF02096">
    <property type="entry name" value="60KD_IMP"/>
    <property type="match status" value="1"/>
</dbReference>
<feature type="domain" description="Membrane insertase YidC/Oxa/ALB C-terminal" evidence="14">
    <location>
        <begin position="39"/>
        <end position="238"/>
    </location>
</feature>
<evidence type="ECO:0000256" key="5">
    <source>
        <dbReference type="ARBA" id="ARBA00022989"/>
    </source>
</evidence>
<dbReference type="Proteomes" id="UP000320216">
    <property type="component" value="Chromosome"/>
</dbReference>
<keyword evidence="6 13" id="KW-0472">Membrane</keyword>
<dbReference type="GO" id="GO:0005886">
    <property type="term" value="C:plasma membrane"/>
    <property type="evidence" value="ECO:0007669"/>
    <property type="project" value="TreeGrafter"/>
</dbReference>
<evidence type="ECO:0000256" key="4">
    <source>
        <dbReference type="ARBA" id="ARBA00022692"/>
    </source>
</evidence>
<comment type="function">
    <text evidence="7">Required for the insertion and/or proper folding and/or complex formation of integral membrane proteins into the membrane. Involved in integration of membrane proteins that insert both dependently and independently of the Sec translocase complex, as well as at least some lipoproteins. Aids folding of multispanning membrane proteins.</text>
</comment>
<evidence type="ECO:0000256" key="9">
    <source>
        <dbReference type="ARBA" id="ARBA00031538"/>
    </source>
</evidence>
<comment type="subcellular location">
    <subcellularLocation>
        <location evidence="1 12">Membrane</location>
        <topology evidence="1 12">Multi-pass membrane protein</topology>
    </subcellularLocation>
</comment>
<feature type="transmembrane region" description="Helical" evidence="13">
    <location>
        <begin position="135"/>
        <end position="155"/>
    </location>
</feature>